<dbReference type="Gene3D" id="1.10.3720.10">
    <property type="entry name" value="MetI-like"/>
    <property type="match status" value="1"/>
</dbReference>
<dbReference type="PROSITE" id="PS50928">
    <property type="entry name" value="ABC_TM1"/>
    <property type="match status" value="1"/>
</dbReference>
<keyword evidence="4 7" id="KW-0812">Transmembrane</keyword>
<keyword evidence="3" id="KW-1003">Cell membrane</keyword>
<evidence type="ECO:0000313" key="9">
    <source>
        <dbReference type="EMBL" id="MPM02465.1"/>
    </source>
</evidence>
<dbReference type="EMBL" id="VSSQ01000871">
    <property type="protein sequence ID" value="MPM02465.1"/>
    <property type="molecule type" value="Genomic_DNA"/>
</dbReference>
<dbReference type="GO" id="GO:0055085">
    <property type="term" value="P:transmembrane transport"/>
    <property type="evidence" value="ECO:0007669"/>
    <property type="project" value="InterPro"/>
</dbReference>
<keyword evidence="2" id="KW-0813">Transport</keyword>
<dbReference type="AlphaFoldDB" id="A0A644WF39"/>
<feature type="transmembrane region" description="Helical" evidence="7">
    <location>
        <begin position="165"/>
        <end position="189"/>
    </location>
</feature>
<comment type="subcellular location">
    <subcellularLocation>
        <location evidence="1">Cell membrane</location>
        <topology evidence="1">Multi-pass membrane protein</topology>
    </subcellularLocation>
</comment>
<dbReference type="CDD" id="cd06261">
    <property type="entry name" value="TM_PBP2"/>
    <property type="match status" value="1"/>
</dbReference>
<feature type="transmembrane region" description="Helical" evidence="7">
    <location>
        <begin position="63"/>
        <end position="86"/>
    </location>
</feature>
<evidence type="ECO:0000256" key="5">
    <source>
        <dbReference type="ARBA" id="ARBA00022989"/>
    </source>
</evidence>
<dbReference type="GO" id="GO:0005886">
    <property type="term" value="C:plasma membrane"/>
    <property type="evidence" value="ECO:0007669"/>
    <property type="project" value="UniProtKB-SubCell"/>
</dbReference>
<feature type="domain" description="ABC transmembrane type-1" evidence="8">
    <location>
        <begin position="59"/>
        <end position="239"/>
    </location>
</feature>
<dbReference type="SUPFAM" id="SSF161098">
    <property type="entry name" value="MetI-like"/>
    <property type="match status" value="1"/>
</dbReference>
<evidence type="ECO:0000256" key="6">
    <source>
        <dbReference type="ARBA" id="ARBA00023136"/>
    </source>
</evidence>
<protein>
    <recommendedName>
        <fullName evidence="8">ABC transmembrane type-1 domain-containing protein</fullName>
    </recommendedName>
</protein>
<organism evidence="9">
    <name type="scientific">bioreactor metagenome</name>
    <dbReference type="NCBI Taxonomy" id="1076179"/>
    <lineage>
        <taxon>unclassified sequences</taxon>
        <taxon>metagenomes</taxon>
        <taxon>ecological metagenomes</taxon>
    </lineage>
</organism>
<evidence type="ECO:0000256" key="7">
    <source>
        <dbReference type="SAM" id="Phobius"/>
    </source>
</evidence>
<comment type="caution">
    <text evidence="9">The sequence shown here is derived from an EMBL/GenBank/DDBJ whole genome shotgun (WGS) entry which is preliminary data.</text>
</comment>
<dbReference type="InterPro" id="IPR035906">
    <property type="entry name" value="MetI-like_sf"/>
</dbReference>
<feature type="transmembrane region" description="Helical" evidence="7">
    <location>
        <begin position="93"/>
        <end position="116"/>
    </location>
</feature>
<evidence type="ECO:0000256" key="2">
    <source>
        <dbReference type="ARBA" id="ARBA00022448"/>
    </source>
</evidence>
<sequence>MKNSSMKDKRIIFISLLIIVVIWIILSNKINNSIYLPKISEILIEIISIVKEKQFLLNIINSLLRGFISFFIALIIAVFLGIVSSFNKFIYNFLYPVNSILKSIPTIAFILIALIWLNKNYAPYLIGIVIAFPILYETTINSLINGNSYLNEMVEAFRVSFFDKLFNIHIQSIIISISSIATSTFSLVLKVVIAGEVYGQPSYGIGSAIQGEKINFNTPGIFAWIIIVAMLCYVTDKFIICFLNILIKDRRYMID</sequence>
<accession>A0A644WF39</accession>
<evidence type="ECO:0000259" key="8">
    <source>
        <dbReference type="PROSITE" id="PS50928"/>
    </source>
</evidence>
<feature type="transmembrane region" description="Helical" evidence="7">
    <location>
        <begin position="221"/>
        <end position="247"/>
    </location>
</feature>
<dbReference type="Pfam" id="PF00528">
    <property type="entry name" value="BPD_transp_1"/>
    <property type="match status" value="1"/>
</dbReference>
<dbReference type="InterPro" id="IPR000515">
    <property type="entry name" value="MetI-like"/>
</dbReference>
<gene>
    <name evidence="9" type="ORF">SDC9_48714</name>
</gene>
<keyword evidence="6 7" id="KW-0472">Membrane</keyword>
<evidence type="ECO:0000256" key="3">
    <source>
        <dbReference type="ARBA" id="ARBA00022475"/>
    </source>
</evidence>
<evidence type="ECO:0000256" key="1">
    <source>
        <dbReference type="ARBA" id="ARBA00004651"/>
    </source>
</evidence>
<feature type="transmembrane region" description="Helical" evidence="7">
    <location>
        <begin position="122"/>
        <end position="144"/>
    </location>
</feature>
<evidence type="ECO:0000256" key="4">
    <source>
        <dbReference type="ARBA" id="ARBA00022692"/>
    </source>
</evidence>
<dbReference type="PANTHER" id="PTHR30151">
    <property type="entry name" value="ALKANE SULFONATE ABC TRANSPORTER-RELATED, MEMBRANE SUBUNIT"/>
    <property type="match status" value="1"/>
</dbReference>
<name>A0A644WF39_9ZZZZ</name>
<keyword evidence="5 7" id="KW-1133">Transmembrane helix</keyword>
<feature type="transmembrane region" description="Helical" evidence="7">
    <location>
        <begin position="12"/>
        <end position="30"/>
    </location>
</feature>
<proteinExistence type="predicted"/>
<reference evidence="9" key="1">
    <citation type="submission" date="2019-08" db="EMBL/GenBank/DDBJ databases">
        <authorList>
            <person name="Kucharzyk K."/>
            <person name="Murdoch R.W."/>
            <person name="Higgins S."/>
            <person name="Loffler F."/>
        </authorList>
    </citation>
    <scope>NUCLEOTIDE SEQUENCE</scope>
</reference>
<dbReference type="PANTHER" id="PTHR30151:SF0">
    <property type="entry name" value="ABC TRANSPORTER PERMEASE PROTEIN MJ0413-RELATED"/>
    <property type="match status" value="1"/>
</dbReference>